<organism evidence="2 3">
    <name type="scientific">Pristionchus entomophagus</name>
    <dbReference type="NCBI Taxonomy" id="358040"/>
    <lineage>
        <taxon>Eukaryota</taxon>
        <taxon>Metazoa</taxon>
        <taxon>Ecdysozoa</taxon>
        <taxon>Nematoda</taxon>
        <taxon>Chromadorea</taxon>
        <taxon>Rhabditida</taxon>
        <taxon>Rhabditina</taxon>
        <taxon>Diplogasteromorpha</taxon>
        <taxon>Diplogasteroidea</taxon>
        <taxon>Neodiplogasteridae</taxon>
        <taxon>Pristionchus</taxon>
    </lineage>
</organism>
<dbReference type="PANTHER" id="PTHR47521">
    <property type="entry name" value="SERPENTINE RECEPTOR, CLASS E (EPSILON)-RELATED"/>
    <property type="match status" value="1"/>
</dbReference>
<keyword evidence="1" id="KW-1133">Transmembrane helix</keyword>
<protein>
    <recommendedName>
        <fullName evidence="4">G protein-coupled receptor</fullName>
    </recommendedName>
</protein>
<feature type="non-terminal residue" evidence="2">
    <location>
        <position position="181"/>
    </location>
</feature>
<keyword evidence="3" id="KW-1185">Reference proteome</keyword>
<dbReference type="AlphaFoldDB" id="A0AAV5S7D3"/>
<gene>
    <name evidence="2" type="ORF">PENTCL1PPCAC_688</name>
</gene>
<proteinExistence type="predicted"/>
<feature type="transmembrane region" description="Helical" evidence="1">
    <location>
        <begin position="24"/>
        <end position="44"/>
    </location>
</feature>
<reference evidence="2" key="1">
    <citation type="submission" date="2023-10" db="EMBL/GenBank/DDBJ databases">
        <title>Genome assembly of Pristionchus species.</title>
        <authorList>
            <person name="Yoshida K."/>
            <person name="Sommer R.J."/>
        </authorList>
    </citation>
    <scope>NUCLEOTIDE SEQUENCE</scope>
    <source>
        <strain evidence="2">RS0144</strain>
    </source>
</reference>
<evidence type="ECO:0000313" key="2">
    <source>
        <dbReference type="EMBL" id="GMS78513.1"/>
    </source>
</evidence>
<evidence type="ECO:0000313" key="3">
    <source>
        <dbReference type="Proteomes" id="UP001432027"/>
    </source>
</evidence>
<keyword evidence="1" id="KW-0812">Transmembrane</keyword>
<dbReference type="InterPro" id="IPR052860">
    <property type="entry name" value="NRL-GPCR1"/>
</dbReference>
<evidence type="ECO:0008006" key="4">
    <source>
        <dbReference type="Google" id="ProtNLM"/>
    </source>
</evidence>
<comment type="caution">
    <text evidence="2">The sequence shown here is derived from an EMBL/GenBank/DDBJ whole genome shotgun (WGS) entry which is preliminary data.</text>
</comment>
<sequence length="181" mass="20894">MQHNYLIWVPKYAFDDSPGLYSCLYIFEILMIVTQLIADPFIIYRMYRTRPLHRNIRLIIVSCLSFTGLSSICRLVLLFFQYTGIPPPESGKYSVVLIASLGREVGLGVLVAIPFDVAVERIVATRHWSWYERESADTLWVFVCLLIFSVFIALLNGVCYVYEADFYRHISVALFDIFVQG</sequence>
<dbReference type="Proteomes" id="UP001432027">
    <property type="component" value="Unassembled WGS sequence"/>
</dbReference>
<evidence type="ECO:0000256" key="1">
    <source>
        <dbReference type="SAM" id="Phobius"/>
    </source>
</evidence>
<keyword evidence="1" id="KW-0472">Membrane</keyword>
<feature type="transmembrane region" description="Helical" evidence="1">
    <location>
        <begin position="139"/>
        <end position="162"/>
    </location>
</feature>
<accession>A0AAV5S7D3</accession>
<feature type="transmembrane region" description="Helical" evidence="1">
    <location>
        <begin position="56"/>
        <end position="80"/>
    </location>
</feature>
<dbReference type="EMBL" id="BTSX01000001">
    <property type="protein sequence ID" value="GMS78513.1"/>
    <property type="molecule type" value="Genomic_DNA"/>
</dbReference>
<name>A0AAV5S7D3_9BILA</name>
<dbReference type="PANTHER" id="PTHR47521:SF7">
    <property type="entry name" value="SERPENTINE RECEPTOR CLASS EPSILON-6"/>
    <property type="match status" value="1"/>
</dbReference>